<dbReference type="GO" id="GO:0000976">
    <property type="term" value="F:transcription cis-regulatory region binding"/>
    <property type="evidence" value="ECO:0007669"/>
    <property type="project" value="TreeGrafter"/>
</dbReference>
<dbReference type="Gene3D" id="1.10.357.10">
    <property type="entry name" value="Tetracycline Repressor, domain 2"/>
    <property type="match status" value="1"/>
</dbReference>
<dbReference type="PRINTS" id="PR00455">
    <property type="entry name" value="HTHTETR"/>
</dbReference>
<evidence type="ECO:0000259" key="5">
    <source>
        <dbReference type="PROSITE" id="PS50977"/>
    </source>
</evidence>
<proteinExistence type="predicted"/>
<dbReference type="GO" id="GO:0003700">
    <property type="term" value="F:DNA-binding transcription factor activity"/>
    <property type="evidence" value="ECO:0007669"/>
    <property type="project" value="TreeGrafter"/>
</dbReference>
<comment type="caution">
    <text evidence="6">The sequence shown here is derived from an EMBL/GenBank/DDBJ whole genome shotgun (WGS) entry which is preliminary data.</text>
</comment>
<evidence type="ECO:0000256" key="3">
    <source>
        <dbReference type="ARBA" id="ARBA00023163"/>
    </source>
</evidence>
<keyword evidence="3" id="KW-0804">Transcription</keyword>
<organism evidence="6 7">
    <name type="scientific">Rhizocola hellebori</name>
    <dbReference type="NCBI Taxonomy" id="1392758"/>
    <lineage>
        <taxon>Bacteria</taxon>
        <taxon>Bacillati</taxon>
        <taxon>Actinomycetota</taxon>
        <taxon>Actinomycetes</taxon>
        <taxon>Micromonosporales</taxon>
        <taxon>Micromonosporaceae</taxon>
        <taxon>Rhizocola</taxon>
    </lineage>
</organism>
<dbReference type="SUPFAM" id="SSF46689">
    <property type="entry name" value="Homeodomain-like"/>
    <property type="match status" value="1"/>
</dbReference>
<feature type="domain" description="HTH tetR-type" evidence="5">
    <location>
        <begin position="10"/>
        <end position="70"/>
    </location>
</feature>
<evidence type="ECO:0000256" key="2">
    <source>
        <dbReference type="ARBA" id="ARBA00023125"/>
    </source>
</evidence>
<sequence length="204" mass="22003">MADPGTRPDRPARERVMEAALDLFAAHGVTGTSLQMIADHMGVTKAAVYHQFHTKEDIVLAVIGPALETLTKVADAADRQRAHRRRLESALNGIVDLIIKNRRLTAIVQFDPMVAELVRAHPSRTSIERIRGMFTGADPDASALVSAAMVSGGLVMAGIDPALDGLSDEELRRHLFDTAWRLLKPRTASLSASGGRVAQPTGRV</sequence>
<dbReference type="PROSITE" id="PS50977">
    <property type="entry name" value="HTH_TETR_2"/>
    <property type="match status" value="1"/>
</dbReference>
<keyword evidence="7" id="KW-1185">Reference proteome</keyword>
<gene>
    <name evidence="6" type="ORF">Rhe02_29590</name>
</gene>
<protein>
    <submittedName>
        <fullName evidence="6">TetR family transcriptional regulator</fullName>
    </submittedName>
</protein>
<dbReference type="InterPro" id="IPR050109">
    <property type="entry name" value="HTH-type_TetR-like_transc_reg"/>
</dbReference>
<evidence type="ECO:0000313" key="7">
    <source>
        <dbReference type="Proteomes" id="UP000612899"/>
    </source>
</evidence>
<keyword evidence="1" id="KW-0805">Transcription regulation</keyword>
<dbReference type="Proteomes" id="UP000612899">
    <property type="component" value="Unassembled WGS sequence"/>
</dbReference>
<dbReference type="PANTHER" id="PTHR30055">
    <property type="entry name" value="HTH-TYPE TRANSCRIPTIONAL REGULATOR RUTR"/>
    <property type="match status" value="1"/>
</dbReference>
<dbReference type="InterPro" id="IPR009057">
    <property type="entry name" value="Homeodomain-like_sf"/>
</dbReference>
<keyword evidence="2 4" id="KW-0238">DNA-binding</keyword>
<reference evidence="6" key="1">
    <citation type="submission" date="2021-01" db="EMBL/GenBank/DDBJ databases">
        <title>Whole genome shotgun sequence of Rhizocola hellebori NBRC 109834.</title>
        <authorList>
            <person name="Komaki H."/>
            <person name="Tamura T."/>
        </authorList>
    </citation>
    <scope>NUCLEOTIDE SEQUENCE</scope>
    <source>
        <strain evidence="6">NBRC 109834</strain>
    </source>
</reference>
<dbReference type="PANTHER" id="PTHR30055:SF234">
    <property type="entry name" value="HTH-TYPE TRANSCRIPTIONAL REGULATOR BETI"/>
    <property type="match status" value="1"/>
</dbReference>
<accession>A0A8J3Q7N5</accession>
<name>A0A8J3Q7N5_9ACTN</name>
<evidence type="ECO:0000256" key="4">
    <source>
        <dbReference type="PROSITE-ProRule" id="PRU00335"/>
    </source>
</evidence>
<dbReference type="InterPro" id="IPR001647">
    <property type="entry name" value="HTH_TetR"/>
</dbReference>
<dbReference type="Pfam" id="PF00440">
    <property type="entry name" value="TetR_N"/>
    <property type="match status" value="1"/>
</dbReference>
<feature type="DNA-binding region" description="H-T-H motif" evidence="4">
    <location>
        <begin position="33"/>
        <end position="52"/>
    </location>
</feature>
<dbReference type="AlphaFoldDB" id="A0A8J3Q7N5"/>
<evidence type="ECO:0000313" key="6">
    <source>
        <dbReference type="EMBL" id="GIH04892.1"/>
    </source>
</evidence>
<evidence type="ECO:0000256" key="1">
    <source>
        <dbReference type="ARBA" id="ARBA00023015"/>
    </source>
</evidence>
<dbReference type="EMBL" id="BONY01000015">
    <property type="protein sequence ID" value="GIH04892.1"/>
    <property type="molecule type" value="Genomic_DNA"/>
</dbReference>